<dbReference type="OrthoDB" id="626167at2759"/>
<evidence type="ECO:0008006" key="6">
    <source>
        <dbReference type="Google" id="ProtNLM"/>
    </source>
</evidence>
<feature type="region of interest" description="Disordered" evidence="3">
    <location>
        <begin position="386"/>
        <end position="406"/>
    </location>
</feature>
<dbReference type="Proteomes" id="UP000187209">
    <property type="component" value="Unassembled WGS sequence"/>
</dbReference>
<evidence type="ECO:0000313" key="5">
    <source>
        <dbReference type="Proteomes" id="UP000187209"/>
    </source>
</evidence>
<dbReference type="InterPro" id="IPR011990">
    <property type="entry name" value="TPR-like_helical_dom_sf"/>
</dbReference>
<dbReference type="PANTHER" id="PTHR45641:SF19">
    <property type="entry name" value="NEPHROCYSTIN-3"/>
    <property type="match status" value="1"/>
</dbReference>
<protein>
    <recommendedName>
        <fullName evidence="6">CLU central domain-containing protein</fullName>
    </recommendedName>
</protein>
<evidence type="ECO:0000256" key="3">
    <source>
        <dbReference type="SAM" id="MobiDB-lite"/>
    </source>
</evidence>
<name>A0A1R2C265_9CILI</name>
<keyword evidence="5" id="KW-1185">Reference proteome</keyword>
<dbReference type="EMBL" id="MPUH01000316">
    <property type="protein sequence ID" value="OMJ83077.1"/>
    <property type="molecule type" value="Genomic_DNA"/>
</dbReference>
<evidence type="ECO:0000256" key="2">
    <source>
        <dbReference type="ARBA" id="ARBA00022803"/>
    </source>
</evidence>
<keyword evidence="2" id="KW-0802">TPR repeat</keyword>
<accession>A0A1R2C265</accession>
<proteinExistence type="predicted"/>
<organism evidence="4 5">
    <name type="scientific">Stentor coeruleus</name>
    <dbReference type="NCBI Taxonomy" id="5963"/>
    <lineage>
        <taxon>Eukaryota</taxon>
        <taxon>Sar</taxon>
        <taxon>Alveolata</taxon>
        <taxon>Ciliophora</taxon>
        <taxon>Postciliodesmatophora</taxon>
        <taxon>Heterotrichea</taxon>
        <taxon>Heterotrichida</taxon>
        <taxon>Stentoridae</taxon>
        <taxon>Stentor</taxon>
    </lineage>
</organism>
<dbReference type="SUPFAM" id="SSF48452">
    <property type="entry name" value="TPR-like"/>
    <property type="match status" value="1"/>
</dbReference>
<sequence>MTDKATSGFTLTLKNNEEARLSQIFQSYSNDLGHMPLSDFLRLSFYKHLITNSTPMQSILNVFQQAAGEKTYLNKDRFFFAINLLSRIIFPDEIMPLDLIITKILTEYSEPSYNSIPTFDDSISILFNEGIIRMFEKAEEGFLNILMCYNSQNIANGRKVVGIQQIKNKNLGILSRNLMRFFKSKGLFPSILSVEEFQKVLEKIVPAYDKDMKKFYTYGFLYKFYDKEMSKSELSSIETIRGEPELRLVDLELLFGKIALDYFPMIEDVAEKVMEMIENKCELISQPKIAVKYSLDLGSDFLLNDSEGLKKIHIGNHKKSAVLRPFKENLDILALIKNPPRVPVFEEIEKMFDDERVPPFPDMVKPVQENPPPYILPPITYPIAKTSAQDRKESPKKENKNRSETPGVKVKFVELPGRFTSNSPEKPRYESFAEMRKNLNSSIYPETAKQMLSNPAIQPCLIREVFIPPLAPETVTNIIESSFAYQANSNYHAAFSALLKAKSQWLLHEKTDLLKPDIELFFEMAKGAIFESCKKDEIALGQYFASKVIYDRLGFNNPDRALLYCGLGSVLVHLGHYKLALRSYLMAKKIRERCIGGDTIETATVYNNLGVCMFFLSRYQESFAYFELSEAIFMMMLGPHHARTLTVKQNINKVKRQNLIATPDYKVLWSKQFVDPYPKRKKKGKGKKKKGKS</sequence>
<dbReference type="Gene3D" id="1.25.40.10">
    <property type="entry name" value="Tetratricopeptide repeat domain"/>
    <property type="match status" value="1"/>
</dbReference>
<gene>
    <name evidence="4" type="ORF">SteCoe_16057</name>
</gene>
<evidence type="ECO:0000256" key="1">
    <source>
        <dbReference type="ARBA" id="ARBA00022737"/>
    </source>
</evidence>
<dbReference type="AlphaFoldDB" id="A0A1R2C265"/>
<dbReference type="Pfam" id="PF13424">
    <property type="entry name" value="TPR_12"/>
    <property type="match status" value="1"/>
</dbReference>
<keyword evidence="1" id="KW-0677">Repeat</keyword>
<feature type="compositionally biased region" description="Basic and acidic residues" evidence="3">
    <location>
        <begin position="388"/>
        <end position="403"/>
    </location>
</feature>
<evidence type="ECO:0000313" key="4">
    <source>
        <dbReference type="EMBL" id="OMJ83077.1"/>
    </source>
</evidence>
<dbReference type="PANTHER" id="PTHR45641">
    <property type="entry name" value="TETRATRICOPEPTIDE REPEAT PROTEIN (AFU_ORTHOLOGUE AFUA_6G03870)"/>
    <property type="match status" value="1"/>
</dbReference>
<reference evidence="4 5" key="1">
    <citation type="submission" date="2016-11" db="EMBL/GenBank/DDBJ databases">
        <title>The macronuclear genome of Stentor coeruleus: a giant cell with tiny introns.</title>
        <authorList>
            <person name="Slabodnick M."/>
            <person name="Ruby J.G."/>
            <person name="Reiff S.B."/>
            <person name="Swart E.C."/>
            <person name="Gosai S."/>
            <person name="Prabakaran S."/>
            <person name="Witkowska E."/>
            <person name="Larue G.E."/>
            <person name="Fisher S."/>
            <person name="Freeman R.M."/>
            <person name="Gunawardena J."/>
            <person name="Chu W."/>
            <person name="Stover N.A."/>
            <person name="Gregory B.D."/>
            <person name="Nowacki M."/>
            <person name="Derisi J."/>
            <person name="Roy S.W."/>
            <person name="Marshall W.F."/>
            <person name="Sood P."/>
        </authorList>
    </citation>
    <scope>NUCLEOTIDE SEQUENCE [LARGE SCALE GENOMIC DNA]</scope>
    <source>
        <strain evidence="4">WM001</strain>
    </source>
</reference>
<comment type="caution">
    <text evidence="4">The sequence shown here is derived from an EMBL/GenBank/DDBJ whole genome shotgun (WGS) entry which is preliminary data.</text>
</comment>